<dbReference type="Pfam" id="PF03992">
    <property type="entry name" value="ABM"/>
    <property type="match status" value="1"/>
</dbReference>
<dbReference type="EMBL" id="QDKP01000033">
    <property type="protein sequence ID" value="PVM83266.1"/>
    <property type="molecule type" value="Genomic_DNA"/>
</dbReference>
<name>A0A2T9JHY5_9CAUL</name>
<gene>
    <name evidence="2" type="ORF">DDF65_10285</name>
</gene>
<keyword evidence="2" id="KW-0560">Oxidoreductase</keyword>
<evidence type="ECO:0000259" key="1">
    <source>
        <dbReference type="PROSITE" id="PS51725"/>
    </source>
</evidence>
<comment type="caution">
    <text evidence="2">The sequence shown here is derived from an EMBL/GenBank/DDBJ whole genome shotgun (WGS) entry which is preliminary data.</text>
</comment>
<dbReference type="InterPro" id="IPR050744">
    <property type="entry name" value="AI-2_Isomerase_LsrG"/>
</dbReference>
<dbReference type="PANTHER" id="PTHR33336">
    <property type="entry name" value="QUINOL MONOOXYGENASE YGIN-RELATED"/>
    <property type="match status" value="1"/>
</dbReference>
<dbReference type="GO" id="GO:0004497">
    <property type="term" value="F:monooxygenase activity"/>
    <property type="evidence" value="ECO:0007669"/>
    <property type="project" value="UniProtKB-KW"/>
</dbReference>
<dbReference type="Gene3D" id="3.30.70.100">
    <property type="match status" value="1"/>
</dbReference>
<evidence type="ECO:0000313" key="2">
    <source>
        <dbReference type="EMBL" id="PVM83266.1"/>
    </source>
</evidence>
<keyword evidence="2" id="KW-0503">Monooxygenase</keyword>
<dbReference type="InterPro" id="IPR011008">
    <property type="entry name" value="Dimeric_a/b-barrel"/>
</dbReference>
<dbReference type="InterPro" id="IPR007138">
    <property type="entry name" value="ABM_dom"/>
</dbReference>
<accession>A0A2T9JHY5</accession>
<proteinExistence type="predicted"/>
<dbReference type="AlphaFoldDB" id="A0A2T9JHY5"/>
<dbReference type="PANTHER" id="PTHR33336:SF3">
    <property type="entry name" value="ABM DOMAIN-CONTAINING PROTEIN"/>
    <property type="match status" value="1"/>
</dbReference>
<reference evidence="2 3" key="1">
    <citation type="submission" date="2018-04" db="EMBL/GenBank/DDBJ databases">
        <title>The genome sequence of Caulobacter sp. 736.</title>
        <authorList>
            <person name="Gao J."/>
            <person name="Sun J."/>
        </authorList>
    </citation>
    <scope>NUCLEOTIDE SEQUENCE [LARGE SCALE GENOMIC DNA]</scope>
    <source>
        <strain evidence="2 3">736</strain>
    </source>
</reference>
<dbReference type="PROSITE" id="PS51725">
    <property type="entry name" value="ABM"/>
    <property type="match status" value="1"/>
</dbReference>
<keyword evidence="3" id="KW-1185">Reference proteome</keyword>
<feature type="domain" description="ABM" evidence="1">
    <location>
        <begin position="35"/>
        <end position="124"/>
    </location>
</feature>
<sequence>MLLSAGASTASAAVAPPAAPQSTGVHYAQIPGEAYAVVARVQAKAGKEQALREATLPLIAKVRAEPNNLVYFLQEDREKPGHFVFYEIFASQADFEAHNATPHVQAWFAKLPELAEGGVQVTRMEILGRGR</sequence>
<evidence type="ECO:0000313" key="3">
    <source>
        <dbReference type="Proteomes" id="UP000244913"/>
    </source>
</evidence>
<organism evidence="2 3">
    <name type="scientific">Caulobacter radicis</name>
    <dbReference type="NCBI Taxonomy" id="2172650"/>
    <lineage>
        <taxon>Bacteria</taxon>
        <taxon>Pseudomonadati</taxon>
        <taxon>Pseudomonadota</taxon>
        <taxon>Alphaproteobacteria</taxon>
        <taxon>Caulobacterales</taxon>
        <taxon>Caulobacteraceae</taxon>
        <taxon>Caulobacter</taxon>
    </lineage>
</organism>
<protein>
    <submittedName>
        <fullName evidence="2">Antibiotic biosynthesis monooxygenase</fullName>
    </submittedName>
</protein>
<dbReference type="SUPFAM" id="SSF54909">
    <property type="entry name" value="Dimeric alpha+beta barrel"/>
    <property type="match status" value="1"/>
</dbReference>
<dbReference type="Proteomes" id="UP000244913">
    <property type="component" value="Unassembled WGS sequence"/>
</dbReference>